<dbReference type="GO" id="GO:0005886">
    <property type="term" value="C:plasma membrane"/>
    <property type="evidence" value="ECO:0007669"/>
    <property type="project" value="UniProtKB-SubCell"/>
</dbReference>
<proteinExistence type="inferred from homology"/>
<dbReference type="Pfam" id="PF21082">
    <property type="entry name" value="MS_channel_3rd"/>
    <property type="match status" value="1"/>
</dbReference>
<dbReference type="Gene3D" id="3.30.70.100">
    <property type="match status" value="1"/>
</dbReference>
<feature type="domain" description="Mechanosensitive ion channel MscS" evidence="8">
    <location>
        <begin position="109"/>
        <end position="174"/>
    </location>
</feature>
<keyword evidence="4 7" id="KW-0812">Transmembrane</keyword>
<dbReference type="EMBL" id="DRMH01000016">
    <property type="protein sequence ID" value="HFC97151.1"/>
    <property type="molecule type" value="Genomic_DNA"/>
</dbReference>
<dbReference type="InterPro" id="IPR049278">
    <property type="entry name" value="MS_channel_C"/>
</dbReference>
<evidence type="ECO:0000256" key="6">
    <source>
        <dbReference type="ARBA" id="ARBA00023136"/>
    </source>
</evidence>
<dbReference type="InterPro" id="IPR052702">
    <property type="entry name" value="MscS-like_channel"/>
</dbReference>
<comment type="similarity">
    <text evidence="2">Belongs to the MscS (TC 1.A.23) family.</text>
</comment>
<evidence type="ECO:0000256" key="1">
    <source>
        <dbReference type="ARBA" id="ARBA00004651"/>
    </source>
</evidence>
<evidence type="ECO:0000256" key="4">
    <source>
        <dbReference type="ARBA" id="ARBA00022692"/>
    </source>
</evidence>
<feature type="transmembrane region" description="Helical" evidence="7">
    <location>
        <begin position="93"/>
        <end position="120"/>
    </location>
</feature>
<dbReference type="InterPro" id="IPR010920">
    <property type="entry name" value="LSM_dom_sf"/>
</dbReference>
<dbReference type="InterPro" id="IPR011066">
    <property type="entry name" value="MscS_channel_C_sf"/>
</dbReference>
<dbReference type="Pfam" id="PF00924">
    <property type="entry name" value="MS_channel_2nd"/>
    <property type="match status" value="1"/>
</dbReference>
<organism evidence="10">
    <name type="scientific">Thermosulfurimonas dismutans</name>
    <dbReference type="NCBI Taxonomy" id="999894"/>
    <lineage>
        <taxon>Bacteria</taxon>
        <taxon>Pseudomonadati</taxon>
        <taxon>Thermodesulfobacteriota</taxon>
        <taxon>Thermodesulfobacteria</taxon>
        <taxon>Thermodesulfobacteriales</taxon>
        <taxon>Thermodesulfobacteriaceae</taxon>
        <taxon>Thermosulfurimonas</taxon>
    </lineage>
</organism>
<protein>
    <submittedName>
        <fullName evidence="10">Mechanosensitive ion channel</fullName>
    </submittedName>
</protein>
<keyword evidence="5 7" id="KW-1133">Transmembrane helix</keyword>
<dbReference type="SUPFAM" id="SSF50182">
    <property type="entry name" value="Sm-like ribonucleoproteins"/>
    <property type="match status" value="1"/>
</dbReference>
<evidence type="ECO:0000256" key="2">
    <source>
        <dbReference type="ARBA" id="ARBA00008017"/>
    </source>
</evidence>
<sequence>MELLQRILTYPFWRIGSVSLSLLGILKFLLVLVLGLMGLRFLRRRMEGFLVRRIHLQPNFAASLTTLAYYLLALILVLVALSSAGIDLTQVGILLGALGVGIGFGLQSITSNFIAGIILLTEGSLRIGDLVEFEDGTMGVVKKISMRATIIRTFDGQDLIVPNSEFIAKRISTWTYEDDWRRLRIPFGVAYGSDPRKVEEVAIRVARRIPLTEEDPEHPIRVWFEGFGDSSLNFSLVVWIRQSKVQKTISGIKSDYYYALYQALQEAGIEIPFPQRDLHLRSISPDVARTLKAFSGGEA</sequence>
<accession>A0A7C3CJA7</accession>
<name>A0A7C3CJA7_9BACT</name>
<dbReference type="InterPro" id="IPR006685">
    <property type="entry name" value="MscS_channel_2nd"/>
</dbReference>
<keyword evidence="3" id="KW-1003">Cell membrane</keyword>
<dbReference type="SUPFAM" id="SSF82689">
    <property type="entry name" value="Mechanosensitive channel protein MscS (YggB), C-terminal domain"/>
    <property type="match status" value="1"/>
</dbReference>
<dbReference type="AlphaFoldDB" id="A0A7C3CJA7"/>
<reference evidence="10" key="1">
    <citation type="journal article" date="2020" name="mSystems">
        <title>Genome- and Community-Level Interaction Insights into Carbon Utilization and Element Cycling Functions of Hydrothermarchaeota in Hydrothermal Sediment.</title>
        <authorList>
            <person name="Zhou Z."/>
            <person name="Liu Y."/>
            <person name="Xu W."/>
            <person name="Pan J."/>
            <person name="Luo Z.H."/>
            <person name="Li M."/>
        </authorList>
    </citation>
    <scope>NUCLEOTIDE SEQUENCE [LARGE SCALE GENOMIC DNA]</scope>
    <source>
        <strain evidence="10">HyVt-483</strain>
    </source>
</reference>
<evidence type="ECO:0000259" key="9">
    <source>
        <dbReference type="Pfam" id="PF21082"/>
    </source>
</evidence>
<dbReference type="InterPro" id="IPR023408">
    <property type="entry name" value="MscS_beta-dom_sf"/>
</dbReference>
<evidence type="ECO:0000259" key="8">
    <source>
        <dbReference type="Pfam" id="PF00924"/>
    </source>
</evidence>
<dbReference type="Gene3D" id="1.10.287.1260">
    <property type="match status" value="1"/>
</dbReference>
<dbReference type="PANTHER" id="PTHR30347">
    <property type="entry name" value="POTASSIUM CHANNEL RELATED"/>
    <property type="match status" value="1"/>
</dbReference>
<dbReference type="PANTHER" id="PTHR30347:SF1">
    <property type="entry name" value="MECHANOSENSITIVE CHANNEL MSCK"/>
    <property type="match status" value="1"/>
</dbReference>
<dbReference type="Proteomes" id="UP000886043">
    <property type="component" value="Unassembled WGS sequence"/>
</dbReference>
<gene>
    <name evidence="10" type="ORF">ENJ40_01665</name>
</gene>
<keyword evidence="6 7" id="KW-0472">Membrane</keyword>
<feature type="transmembrane region" description="Helical" evidence="7">
    <location>
        <begin position="60"/>
        <end position="81"/>
    </location>
</feature>
<evidence type="ECO:0000256" key="3">
    <source>
        <dbReference type="ARBA" id="ARBA00022475"/>
    </source>
</evidence>
<dbReference type="Gene3D" id="2.30.30.60">
    <property type="match status" value="1"/>
</dbReference>
<comment type="subcellular location">
    <subcellularLocation>
        <location evidence="1">Cell membrane</location>
        <topology evidence="1">Multi-pass membrane protein</topology>
    </subcellularLocation>
</comment>
<evidence type="ECO:0000256" key="5">
    <source>
        <dbReference type="ARBA" id="ARBA00022989"/>
    </source>
</evidence>
<comment type="caution">
    <text evidence="10">The sequence shown here is derived from an EMBL/GenBank/DDBJ whole genome shotgun (WGS) entry which is preliminary data.</text>
</comment>
<dbReference type="SUPFAM" id="SSF82861">
    <property type="entry name" value="Mechanosensitive channel protein MscS (YggB), transmembrane region"/>
    <property type="match status" value="1"/>
</dbReference>
<dbReference type="InterPro" id="IPR011014">
    <property type="entry name" value="MscS_channel_TM-2"/>
</dbReference>
<dbReference type="GO" id="GO:0008381">
    <property type="term" value="F:mechanosensitive monoatomic ion channel activity"/>
    <property type="evidence" value="ECO:0007669"/>
    <property type="project" value="UniProtKB-ARBA"/>
</dbReference>
<evidence type="ECO:0000256" key="7">
    <source>
        <dbReference type="SAM" id="Phobius"/>
    </source>
</evidence>
<feature type="transmembrane region" description="Helical" evidence="7">
    <location>
        <begin position="12"/>
        <end position="39"/>
    </location>
</feature>
<feature type="domain" description="Mechanosensitive ion channel MscS C-terminal" evidence="9">
    <location>
        <begin position="184"/>
        <end position="271"/>
    </location>
</feature>
<evidence type="ECO:0000313" key="10">
    <source>
        <dbReference type="EMBL" id="HFC97151.1"/>
    </source>
</evidence>